<dbReference type="OrthoDB" id="422187at2759"/>
<feature type="region of interest" description="Disordered" evidence="1">
    <location>
        <begin position="85"/>
        <end position="120"/>
    </location>
</feature>
<evidence type="ECO:0000313" key="4">
    <source>
        <dbReference type="RefSeq" id="XP_035663084.1"/>
    </source>
</evidence>
<dbReference type="Gene3D" id="3.40.50.620">
    <property type="entry name" value="HUPs"/>
    <property type="match status" value="1"/>
</dbReference>
<dbReference type="Proteomes" id="UP000001554">
    <property type="component" value="Chromosome 2"/>
</dbReference>
<dbReference type="RefSeq" id="XP_035663084.1">
    <property type="nucleotide sequence ID" value="XM_035807191.1"/>
</dbReference>
<protein>
    <submittedName>
        <fullName evidence="4">Nicotinamide/nicotinic acid mononucleotide adenylyltransferase 3-like isoform X1</fullName>
    </submittedName>
</protein>
<evidence type="ECO:0000259" key="2">
    <source>
        <dbReference type="Pfam" id="PF01467"/>
    </source>
</evidence>
<reference evidence="3" key="1">
    <citation type="journal article" date="2020" name="Nat. Ecol. Evol.">
        <title>Deeply conserved synteny resolves early events in vertebrate evolution.</title>
        <authorList>
            <person name="Simakov O."/>
            <person name="Marletaz F."/>
            <person name="Yue J.X."/>
            <person name="O'Connell B."/>
            <person name="Jenkins J."/>
            <person name="Brandt A."/>
            <person name="Calef R."/>
            <person name="Tung C.H."/>
            <person name="Huang T.K."/>
            <person name="Schmutz J."/>
            <person name="Satoh N."/>
            <person name="Yu J.K."/>
            <person name="Putnam N.H."/>
            <person name="Green R.E."/>
            <person name="Rokhsar D.S."/>
        </authorList>
    </citation>
    <scope>NUCLEOTIDE SEQUENCE [LARGE SCALE GENOMIC DNA]</scope>
    <source>
        <strain evidence="3">S238N-H82</strain>
    </source>
</reference>
<evidence type="ECO:0000313" key="3">
    <source>
        <dbReference type="Proteomes" id="UP000001554"/>
    </source>
</evidence>
<dbReference type="InterPro" id="IPR014729">
    <property type="entry name" value="Rossmann-like_a/b/a_fold"/>
</dbReference>
<dbReference type="PANTHER" id="PTHR12039">
    <property type="entry name" value="NICOTINAMIDE MONONUCLEOTIDE ADENYLYLTRANSFERASE"/>
    <property type="match status" value="1"/>
</dbReference>
<organism evidence="3 4">
    <name type="scientific">Branchiostoma floridae</name>
    <name type="common">Florida lancelet</name>
    <name type="synonym">Amphioxus</name>
    <dbReference type="NCBI Taxonomy" id="7739"/>
    <lineage>
        <taxon>Eukaryota</taxon>
        <taxon>Metazoa</taxon>
        <taxon>Chordata</taxon>
        <taxon>Cephalochordata</taxon>
        <taxon>Leptocardii</taxon>
        <taxon>Amphioxiformes</taxon>
        <taxon>Branchiostomatidae</taxon>
        <taxon>Branchiostoma</taxon>
    </lineage>
</organism>
<dbReference type="Pfam" id="PF01467">
    <property type="entry name" value="CTP_transf_like"/>
    <property type="match status" value="1"/>
</dbReference>
<accession>A0A9J7HNV7</accession>
<reference evidence="4" key="2">
    <citation type="submission" date="2025-08" db="UniProtKB">
        <authorList>
            <consortium name="RefSeq"/>
        </authorList>
    </citation>
    <scope>IDENTIFICATION</scope>
    <source>
        <strain evidence="4">S238N-H82</strain>
        <tissue evidence="4">Testes</tissue>
    </source>
</reference>
<dbReference type="GO" id="GO:0004515">
    <property type="term" value="F:nicotinate-nucleotide adenylyltransferase activity"/>
    <property type="evidence" value="ECO:0000318"/>
    <property type="project" value="GO_Central"/>
</dbReference>
<name>A0A9J7HNV7_BRAFL</name>
<dbReference type="SUPFAM" id="SSF52374">
    <property type="entry name" value="Nucleotidylyl transferase"/>
    <property type="match status" value="1"/>
</dbReference>
<feature type="compositionally biased region" description="Polar residues" evidence="1">
    <location>
        <begin position="108"/>
        <end position="120"/>
    </location>
</feature>
<dbReference type="InterPro" id="IPR051182">
    <property type="entry name" value="Euk_NMN_adenylyltrnsfrase"/>
</dbReference>
<dbReference type="PANTHER" id="PTHR12039:SF0">
    <property type="entry name" value="NICOTINAMIDE-NUCLEOTIDE ADENYLYLTRANSFERASE"/>
    <property type="match status" value="1"/>
</dbReference>
<dbReference type="GO" id="GO:0000309">
    <property type="term" value="F:nicotinamide-nucleotide adenylyltransferase activity"/>
    <property type="evidence" value="ECO:0000318"/>
    <property type="project" value="GO_Central"/>
</dbReference>
<dbReference type="KEGG" id="bfo:118406834"/>
<sequence length="120" mass="13750">MHLRLFELARDHLERTGLYKVIEGIMSPTNDRYGKKGLVPSTDRIAMAQLAVATSDWVRVDSWESEQDSWLSSVVVARHMKRQVQNKYGSVTESETDGPSRKRRKTQHNGTQPFVMFPST</sequence>
<gene>
    <name evidence="4" type="primary">LOC118406834</name>
</gene>
<proteinExistence type="predicted"/>
<feature type="domain" description="Cytidyltransferase-like" evidence="2">
    <location>
        <begin position="2"/>
        <end position="75"/>
    </location>
</feature>
<keyword evidence="3" id="KW-1185">Reference proteome</keyword>
<dbReference type="InterPro" id="IPR004821">
    <property type="entry name" value="Cyt_trans-like"/>
</dbReference>
<dbReference type="GO" id="GO:0009435">
    <property type="term" value="P:NAD+ biosynthetic process"/>
    <property type="evidence" value="ECO:0000318"/>
    <property type="project" value="GO_Central"/>
</dbReference>
<dbReference type="AlphaFoldDB" id="A0A9J7HNV7"/>
<dbReference type="GeneID" id="118406834"/>
<evidence type="ECO:0000256" key="1">
    <source>
        <dbReference type="SAM" id="MobiDB-lite"/>
    </source>
</evidence>